<dbReference type="AlphaFoldDB" id="A0A9N9H099"/>
<comment type="caution">
    <text evidence="1">The sequence shown here is derived from an EMBL/GenBank/DDBJ whole genome shotgun (WGS) entry which is preliminary data.</text>
</comment>
<feature type="non-terminal residue" evidence="1">
    <location>
        <position position="1"/>
    </location>
</feature>
<name>A0A9N9H099_9GLOM</name>
<protein>
    <submittedName>
        <fullName evidence="1">11553_t:CDS:1</fullName>
    </submittedName>
</protein>
<keyword evidence="2" id="KW-1185">Reference proteome</keyword>
<dbReference type="Proteomes" id="UP000789706">
    <property type="component" value="Unassembled WGS sequence"/>
</dbReference>
<evidence type="ECO:0000313" key="2">
    <source>
        <dbReference type="Proteomes" id="UP000789706"/>
    </source>
</evidence>
<dbReference type="OrthoDB" id="2414383at2759"/>
<sequence>TWWNSSYLAWKHLIKIKNLIDILVSTMLIDNDPSVLEDFVEATEYLGGSKYTTISLMYSILMVISQKILSDDDLDDNSDNDSNIEIIDLTGSNTIFDDDVSYRDAPEDEPITEQSKRRKININIPQVYTNLENRVKIVLYQAMNHYWKVSQEHRILVALLDPRFKELEFASDLLHIKTQEQLKDAY</sequence>
<evidence type="ECO:0000313" key="1">
    <source>
        <dbReference type="EMBL" id="CAG8637881.1"/>
    </source>
</evidence>
<dbReference type="EMBL" id="CAJVPK010004585">
    <property type="protein sequence ID" value="CAG8637881.1"/>
    <property type="molecule type" value="Genomic_DNA"/>
</dbReference>
<proteinExistence type="predicted"/>
<reference evidence="1" key="1">
    <citation type="submission" date="2021-06" db="EMBL/GenBank/DDBJ databases">
        <authorList>
            <person name="Kallberg Y."/>
            <person name="Tangrot J."/>
            <person name="Rosling A."/>
        </authorList>
    </citation>
    <scope>NUCLEOTIDE SEQUENCE</scope>
    <source>
        <strain evidence="1">AZ414A</strain>
    </source>
</reference>
<gene>
    <name evidence="1" type="ORF">DEBURN_LOCUS11046</name>
</gene>
<accession>A0A9N9H099</accession>
<organism evidence="1 2">
    <name type="scientific">Diversispora eburnea</name>
    <dbReference type="NCBI Taxonomy" id="1213867"/>
    <lineage>
        <taxon>Eukaryota</taxon>
        <taxon>Fungi</taxon>
        <taxon>Fungi incertae sedis</taxon>
        <taxon>Mucoromycota</taxon>
        <taxon>Glomeromycotina</taxon>
        <taxon>Glomeromycetes</taxon>
        <taxon>Diversisporales</taxon>
        <taxon>Diversisporaceae</taxon>
        <taxon>Diversispora</taxon>
    </lineage>
</organism>